<organism evidence="6 7">
    <name type="scientific">Ruegeria atlantica</name>
    <dbReference type="NCBI Taxonomy" id="81569"/>
    <lineage>
        <taxon>Bacteria</taxon>
        <taxon>Pseudomonadati</taxon>
        <taxon>Pseudomonadota</taxon>
        <taxon>Alphaproteobacteria</taxon>
        <taxon>Rhodobacterales</taxon>
        <taxon>Roseobacteraceae</taxon>
        <taxon>Ruegeria</taxon>
    </lineage>
</organism>
<dbReference type="SUPFAM" id="SSF46785">
    <property type="entry name" value="Winged helix' DNA-binding domain"/>
    <property type="match status" value="1"/>
</dbReference>
<evidence type="ECO:0000259" key="5">
    <source>
        <dbReference type="PROSITE" id="PS50931"/>
    </source>
</evidence>
<dbReference type="EMBL" id="CYPS01000008">
    <property type="protein sequence ID" value="CUH41295.1"/>
    <property type="molecule type" value="Genomic_DNA"/>
</dbReference>
<reference evidence="7" key="1">
    <citation type="submission" date="2015-09" db="EMBL/GenBank/DDBJ databases">
        <authorList>
            <person name="Rodrigo-Torres L."/>
            <person name="Arahal D.R."/>
        </authorList>
    </citation>
    <scope>NUCLEOTIDE SEQUENCE [LARGE SCALE GENOMIC DNA]</scope>
    <source>
        <strain evidence="7">CECT 4293</strain>
    </source>
</reference>
<accession>A0A0P1E0R5</accession>
<dbReference type="Pfam" id="PF00126">
    <property type="entry name" value="HTH_1"/>
    <property type="match status" value="1"/>
</dbReference>
<gene>
    <name evidence="6" type="primary">gcvA_1</name>
    <name evidence="6" type="ORF">RUM4293_00163</name>
</gene>
<dbReference type="GO" id="GO:0006351">
    <property type="term" value="P:DNA-templated transcription"/>
    <property type="evidence" value="ECO:0007669"/>
    <property type="project" value="TreeGrafter"/>
</dbReference>
<dbReference type="Gene3D" id="3.40.190.10">
    <property type="entry name" value="Periplasmic binding protein-like II"/>
    <property type="match status" value="2"/>
</dbReference>
<evidence type="ECO:0000313" key="6">
    <source>
        <dbReference type="EMBL" id="CUH41295.1"/>
    </source>
</evidence>
<dbReference type="SUPFAM" id="SSF53850">
    <property type="entry name" value="Periplasmic binding protein-like II"/>
    <property type="match status" value="1"/>
</dbReference>
<dbReference type="GO" id="GO:0043565">
    <property type="term" value="F:sequence-specific DNA binding"/>
    <property type="evidence" value="ECO:0007669"/>
    <property type="project" value="TreeGrafter"/>
</dbReference>
<dbReference type="Proteomes" id="UP000050786">
    <property type="component" value="Unassembled WGS sequence"/>
</dbReference>
<dbReference type="FunFam" id="1.10.10.10:FF:000001">
    <property type="entry name" value="LysR family transcriptional regulator"/>
    <property type="match status" value="1"/>
</dbReference>
<dbReference type="RefSeq" id="WP_082649149.1">
    <property type="nucleotide sequence ID" value="NZ_CANMAM010000001.1"/>
</dbReference>
<dbReference type="InterPro" id="IPR005119">
    <property type="entry name" value="LysR_subst-bd"/>
</dbReference>
<dbReference type="PRINTS" id="PR00039">
    <property type="entry name" value="HTHLYSR"/>
</dbReference>
<keyword evidence="7" id="KW-1185">Reference proteome</keyword>
<dbReference type="InterPro" id="IPR036390">
    <property type="entry name" value="WH_DNA-bd_sf"/>
</dbReference>
<keyword evidence="4" id="KW-0804">Transcription</keyword>
<evidence type="ECO:0000256" key="1">
    <source>
        <dbReference type="ARBA" id="ARBA00009437"/>
    </source>
</evidence>
<name>A0A0P1E0R5_9RHOB</name>
<dbReference type="InterPro" id="IPR036388">
    <property type="entry name" value="WH-like_DNA-bd_sf"/>
</dbReference>
<dbReference type="Pfam" id="PF03466">
    <property type="entry name" value="LysR_substrate"/>
    <property type="match status" value="1"/>
</dbReference>
<evidence type="ECO:0000256" key="3">
    <source>
        <dbReference type="ARBA" id="ARBA00023125"/>
    </source>
</evidence>
<dbReference type="GO" id="GO:0003700">
    <property type="term" value="F:DNA-binding transcription factor activity"/>
    <property type="evidence" value="ECO:0007669"/>
    <property type="project" value="InterPro"/>
</dbReference>
<dbReference type="PANTHER" id="PTHR30537:SF74">
    <property type="entry name" value="HTH-TYPE TRANSCRIPTIONAL REGULATOR TRPI"/>
    <property type="match status" value="1"/>
</dbReference>
<feature type="domain" description="HTH lysR-type" evidence="5">
    <location>
        <begin position="6"/>
        <end position="63"/>
    </location>
</feature>
<evidence type="ECO:0000313" key="7">
    <source>
        <dbReference type="Proteomes" id="UP000050786"/>
    </source>
</evidence>
<keyword evidence="3" id="KW-0238">DNA-binding</keyword>
<keyword evidence="2" id="KW-0805">Transcription regulation</keyword>
<protein>
    <submittedName>
        <fullName evidence="6">Gcv operon activator</fullName>
    </submittedName>
</protein>
<evidence type="ECO:0000256" key="4">
    <source>
        <dbReference type="ARBA" id="ARBA00023163"/>
    </source>
</evidence>
<dbReference type="Gene3D" id="1.10.10.10">
    <property type="entry name" value="Winged helix-like DNA-binding domain superfamily/Winged helix DNA-binding domain"/>
    <property type="match status" value="1"/>
</dbReference>
<dbReference type="InterPro" id="IPR000847">
    <property type="entry name" value="LysR_HTH_N"/>
</dbReference>
<proteinExistence type="inferred from homology"/>
<dbReference type="InterPro" id="IPR058163">
    <property type="entry name" value="LysR-type_TF_proteobact-type"/>
</dbReference>
<dbReference type="AlphaFoldDB" id="A0A0P1E0R5"/>
<dbReference type="PROSITE" id="PS50931">
    <property type="entry name" value="HTH_LYSR"/>
    <property type="match status" value="1"/>
</dbReference>
<sequence>MPKTLPPLTWFRSFEAAARRLSSTAAADEIGLTQSAVSQQIRSLESRLGVVLFHRHPRGLSLTDEGRKLLPQVEAALQLLQSAASPYLAEERARHVTVAASISIIEWLISPALPQFRDQNPDTSIRFVSTIWPDEYSALRADVEIRFGSEKQVGRDAKPLLPNDLIAVKAPGLVGAFQDLPLIEAVGTSDNWSTWAEVTGHKIHTPAYYVDSYGLALQLAASGNGVALVNALIADHALQTGQVARAFDETAPAAEGYFLAVQRASPEVDAFVSWFSQLVPGSSHQRV</sequence>
<dbReference type="PANTHER" id="PTHR30537">
    <property type="entry name" value="HTH-TYPE TRANSCRIPTIONAL REGULATOR"/>
    <property type="match status" value="1"/>
</dbReference>
<evidence type="ECO:0000256" key="2">
    <source>
        <dbReference type="ARBA" id="ARBA00023015"/>
    </source>
</evidence>
<comment type="similarity">
    <text evidence="1">Belongs to the LysR transcriptional regulatory family.</text>
</comment>